<feature type="transmembrane region" description="Helical" evidence="1">
    <location>
        <begin position="32"/>
        <end position="50"/>
    </location>
</feature>
<dbReference type="PANTHER" id="PTHR36111:SF2">
    <property type="entry name" value="INNER MEMBRANE PROTEIN"/>
    <property type="match status" value="1"/>
</dbReference>
<protein>
    <recommendedName>
        <fullName evidence="4">Membrane protein YdfK</fullName>
    </recommendedName>
</protein>
<feature type="transmembrane region" description="Helical" evidence="1">
    <location>
        <begin position="6"/>
        <end position="25"/>
    </location>
</feature>
<comment type="caution">
    <text evidence="2">The sequence shown here is derived from an EMBL/GenBank/DDBJ whole genome shotgun (WGS) entry which is preliminary data.</text>
</comment>
<dbReference type="OrthoDB" id="9797976at2"/>
<dbReference type="Pfam" id="PF04474">
    <property type="entry name" value="DUF554"/>
    <property type="match status" value="1"/>
</dbReference>
<keyword evidence="3" id="KW-1185">Reference proteome</keyword>
<dbReference type="EMBL" id="LGSS01000002">
    <property type="protein sequence ID" value="KNF09587.1"/>
    <property type="molecule type" value="Genomic_DNA"/>
</dbReference>
<evidence type="ECO:0000313" key="2">
    <source>
        <dbReference type="EMBL" id="KNF09587.1"/>
    </source>
</evidence>
<keyword evidence="1" id="KW-0472">Membrane</keyword>
<proteinExistence type="predicted"/>
<reference evidence="3" key="1">
    <citation type="submission" date="2015-07" db="EMBL/GenBank/DDBJ databases">
        <title>Draft genome sequence of the purine-degrading Gottschalkia purinilyticum DSM 1384 (formerly Clostridium purinilyticum).</title>
        <authorList>
            <person name="Poehlein A."/>
            <person name="Schiel-Bengelsdorf B."/>
            <person name="Bengelsdorf F.R."/>
            <person name="Daniel R."/>
            <person name="Duerre P."/>
        </authorList>
    </citation>
    <scope>NUCLEOTIDE SEQUENCE [LARGE SCALE GENOMIC DNA]</scope>
    <source>
        <strain evidence="3">DSM 1384</strain>
    </source>
</reference>
<evidence type="ECO:0000256" key="1">
    <source>
        <dbReference type="SAM" id="Phobius"/>
    </source>
</evidence>
<dbReference type="InterPro" id="IPR007563">
    <property type="entry name" value="DUF554"/>
</dbReference>
<dbReference type="STRING" id="1503.CLPU_2c00380"/>
<feature type="transmembrane region" description="Helical" evidence="1">
    <location>
        <begin position="138"/>
        <end position="161"/>
    </location>
</feature>
<dbReference type="AlphaFoldDB" id="A0A0L0WDN5"/>
<feature type="transmembrane region" description="Helical" evidence="1">
    <location>
        <begin position="181"/>
        <end position="201"/>
    </location>
</feature>
<feature type="transmembrane region" description="Helical" evidence="1">
    <location>
        <begin position="95"/>
        <end position="118"/>
    </location>
</feature>
<organism evidence="2 3">
    <name type="scientific">Gottschalkia purinilytica</name>
    <name type="common">Clostridium purinilyticum</name>
    <dbReference type="NCBI Taxonomy" id="1503"/>
    <lineage>
        <taxon>Bacteria</taxon>
        <taxon>Bacillati</taxon>
        <taxon>Bacillota</taxon>
        <taxon>Tissierellia</taxon>
        <taxon>Tissierellales</taxon>
        <taxon>Gottschalkiaceae</taxon>
        <taxon>Gottschalkia</taxon>
    </lineage>
</organism>
<name>A0A0L0WDN5_GOTPU</name>
<sequence>MLGVIVNSISICIGGLIGLIFKNLIKESYKETVMNGIGLCVILIGITSAIKTKSMLPIIISIVIGSLIGEMLNIEEKLNNLGDWIGEKFSKEGGSFSKGFVTTTLIFCVGAMSIVGSLESGLKGSHDTLYAKSILDGVTSIVFGSTLGIGVAFSSISVLIYQGLIVLSASMVKDFFTPQMINEVSALGGLLIIAIGINILNIKKIKIGNMIPSLIIILMYYALV</sequence>
<evidence type="ECO:0008006" key="4">
    <source>
        <dbReference type="Google" id="ProtNLM"/>
    </source>
</evidence>
<accession>A0A0L0WDN5</accession>
<evidence type="ECO:0000313" key="3">
    <source>
        <dbReference type="Proteomes" id="UP000037267"/>
    </source>
</evidence>
<gene>
    <name evidence="2" type="ORF">CLPU_2c00380</name>
</gene>
<dbReference type="RefSeq" id="WP_050353987.1">
    <property type="nucleotide sequence ID" value="NZ_LGSS01000002.1"/>
</dbReference>
<dbReference type="PANTHER" id="PTHR36111">
    <property type="entry name" value="INNER MEMBRANE PROTEIN-RELATED"/>
    <property type="match status" value="1"/>
</dbReference>
<keyword evidence="1" id="KW-0812">Transmembrane</keyword>
<dbReference type="PATRIC" id="fig|1503.3.peg.1535"/>
<dbReference type="Proteomes" id="UP000037267">
    <property type="component" value="Unassembled WGS sequence"/>
</dbReference>
<keyword evidence="1" id="KW-1133">Transmembrane helix</keyword>